<name>A0AC59YWR5_RANTA</name>
<organism evidence="1 2">
    <name type="scientific">Rangifer tarandus platyrhynchus</name>
    <name type="common">Svalbard reindeer</name>
    <dbReference type="NCBI Taxonomy" id="3082113"/>
    <lineage>
        <taxon>Eukaryota</taxon>
        <taxon>Metazoa</taxon>
        <taxon>Chordata</taxon>
        <taxon>Craniata</taxon>
        <taxon>Vertebrata</taxon>
        <taxon>Euteleostomi</taxon>
        <taxon>Mammalia</taxon>
        <taxon>Eutheria</taxon>
        <taxon>Laurasiatheria</taxon>
        <taxon>Artiodactyla</taxon>
        <taxon>Ruminantia</taxon>
        <taxon>Pecora</taxon>
        <taxon>Cervidae</taxon>
        <taxon>Odocoileinae</taxon>
        <taxon>Rangifer</taxon>
    </lineage>
</organism>
<reference evidence="1" key="2">
    <citation type="submission" date="2025-03" db="EMBL/GenBank/DDBJ databases">
        <authorList>
            <consortium name="ELIXIR-Norway"/>
            <consortium name="Elixir Norway"/>
        </authorList>
    </citation>
    <scope>NUCLEOTIDE SEQUENCE</scope>
</reference>
<reference evidence="1" key="1">
    <citation type="submission" date="2023-05" db="EMBL/GenBank/DDBJ databases">
        <authorList>
            <consortium name="ELIXIR-Norway"/>
        </authorList>
    </citation>
    <scope>NUCLEOTIDE SEQUENCE</scope>
</reference>
<sequence>MAGAQTGENFQRDDPHSSHQPLSTAGRLGEDHFCSTWDIPNGQSLHCSSLVNWPILCQIPCTTPQTSHTHTHTHTHTQPLELLIPSQTTNSISVSPSQRIQLTAPVKLSGIPFSLFQIAQLGDQV</sequence>
<evidence type="ECO:0000313" key="1">
    <source>
        <dbReference type="EMBL" id="CAN0040526.1"/>
    </source>
</evidence>
<dbReference type="Proteomes" id="UP001162501">
    <property type="component" value="Chromosome 20"/>
</dbReference>
<gene>
    <name evidence="1" type="ORF">MRATA1EN22A_LOCUS11154</name>
</gene>
<evidence type="ECO:0000313" key="2">
    <source>
        <dbReference type="Proteomes" id="UP001162501"/>
    </source>
</evidence>
<accession>A0AC59YWR5</accession>
<proteinExistence type="predicted"/>
<protein>
    <submittedName>
        <fullName evidence="1">Uncharacterized protein</fullName>
    </submittedName>
</protein>
<dbReference type="EMBL" id="OX596104">
    <property type="protein sequence ID" value="CAN0040526.1"/>
    <property type="molecule type" value="Genomic_DNA"/>
</dbReference>